<organism evidence="1 2">
    <name type="scientific">Ophiocordyceps sinensis</name>
    <dbReference type="NCBI Taxonomy" id="72228"/>
    <lineage>
        <taxon>Eukaryota</taxon>
        <taxon>Fungi</taxon>
        <taxon>Dikarya</taxon>
        <taxon>Ascomycota</taxon>
        <taxon>Pezizomycotina</taxon>
        <taxon>Sordariomycetes</taxon>
        <taxon>Hypocreomycetidae</taxon>
        <taxon>Hypocreales</taxon>
        <taxon>Ophiocordycipitaceae</taxon>
        <taxon>Ophiocordyceps</taxon>
    </lineage>
</organism>
<accession>A0A8H4LTY1</accession>
<protein>
    <submittedName>
        <fullName evidence="1">Uncharacterized protein</fullName>
    </submittedName>
</protein>
<dbReference type="Proteomes" id="UP000557566">
    <property type="component" value="Unassembled WGS sequence"/>
</dbReference>
<sequence length="307" mass="35052">MSSIRCSRQSTSLNPTPQLSFPDLVVIGNDLVLINHELVVTDDDLAIISRHLQQVIPWRPAAEADQDGRPKPRPRYTCAVCCCCVGARSWADEQSWQHDRDGLYARDEPPHPCRSELRPRYMMRCCRRCTELGGWVPQDVCCGPEFRASFSLVHGRWICQQRPLAWRKAERTQGEAIMDRILLVSAAWPHISVAFWRCWARCRTAMGDSGALCWARCRTTMGYYSGALWKYWAGCRTTMGYYSGALWKCWAGCRTAMGYYSGALWRYWARCRTAMGYRLFVQIGVGVRAPGGGRLDYLIIRGERATN</sequence>
<proteinExistence type="predicted"/>
<dbReference type="EMBL" id="JAAVMX010000008">
    <property type="protein sequence ID" value="KAF4505017.1"/>
    <property type="molecule type" value="Genomic_DNA"/>
</dbReference>
<comment type="caution">
    <text evidence="1">The sequence shown here is derived from an EMBL/GenBank/DDBJ whole genome shotgun (WGS) entry which is preliminary data.</text>
</comment>
<evidence type="ECO:0000313" key="1">
    <source>
        <dbReference type="EMBL" id="KAF4505017.1"/>
    </source>
</evidence>
<keyword evidence="2" id="KW-1185">Reference proteome</keyword>
<reference evidence="1 2" key="1">
    <citation type="journal article" date="2020" name="Genome Biol. Evol.">
        <title>A new high-quality draft genome assembly of the Chinese cordyceps Ophiocordyceps sinensis.</title>
        <authorList>
            <person name="Shu R."/>
            <person name="Zhang J."/>
            <person name="Meng Q."/>
            <person name="Zhang H."/>
            <person name="Zhou G."/>
            <person name="Li M."/>
            <person name="Wu P."/>
            <person name="Zhao Y."/>
            <person name="Chen C."/>
            <person name="Qin Q."/>
        </authorList>
    </citation>
    <scope>NUCLEOTIDE SEQUENCE [LARGE SCALE GENOMIC DNA]</scope>
    <source>
        <strain evidence="1 2">IOZ07</strain>
    </source>
</reference>
<name>A0A8H4LTY1_9HYPO</name>
<evidence type="ECO:0000313" key="2">
    <source>
        <dbReference type="Proteomes" id="UP000557566"/>
    </source>
</evidence>
<dbReference type="AlphaFoldDB" id="A0A8H4LTY1"/>
<gene>
    <name evidence="1" type="ORF">G6O67_007015</name>
</gene>